<dbReference type="Gramene" id="RZC58110">
    <property type="protein sequence ID" value="RZC58110"/>
    <property type="gene ID" value="C5167_005417"/>
</dbReference>
<dbReference type="Proteomes" id="UP000316621">
    <property type="component" value="Chromosome 4"/>
</dbReference>
<sequence>MAVTPSQTADNGCVATARWGWTVGGEVICRKLMVYELMVTAKMVLLRGYAGDSDYADGWRCKGGELDAVQWWYMMMVARSTATGTTAWVFFFACELNLVSKETLSAHMSTAHMSTAQGHVEQAPLLDNVVLMGRWLGLPARTGKIASCSCKCQLNFSGCLC</sequence>
<evidence type="ECO:0000313" key="1">
    <source>
        <dbReference type="EMBL" id="RZC58110.1"/>
    </source>
</evidence>
<dbReference type="EMBL" id="CM010718">
    <property type="protein sequence ID" value="RZC58110.1"/>
    <property type="molecule type" value="Genomic_DNA"/>
</dbReference>
<organism evidence="1 2">
    <name type="scientific">Papaver somniferum</name>
    <name type="common">Opium poppy</name>
    <dbReference type="NCBI Taxonomy" id="3469"/>
    <lineage>
        <taxon>Eukaryota</taxon>
        <taxon>Viridiplantae</taxon>
        <taxon>Streptophyta</taxon>
        <taxon>Embryophyta</taxon>
        <taxon>Tracheophyta</taxon>
        <taxon>Spermatophyta</taxon>
        <taxon>Magnoliopsida</taxon>
        <taxon>Ranunculales</taxon>
        <taxon>Papaveraceae</taxon>
        <taxon>Papaveroideae</taxon>
        <taxon>Papaver</taxon>
    </lineage>
</organism>
<name>A0A4Y7JDN8_PAPSO</name>
<protein>
    <submittedName>
        <fullName evidence="1">Uncharacterized protein</fullName>
    </submittedName>
</protein>
<reference evidence="1 2" key="1">
    <citation type="journal article" date="2018" name="Science">
        <title>The opium poppy genome and morphinan production.</title>
        <authorList>
            <person name="Guo L."/>
            <person name="Winzer T."/>
            <person name="Yang X."/>
            <person name="Li Y."/>
            <person name="Ning Z."/>
            <person name="He Z."/>
            <person name="Teodor R."/>
            <person name="Lu Y."/>
            <person name="Bowser T.A."/>
            <person name="Graham I.A."/>
            <person name="Ye K."/>
        </authorList>
    </citation>
    <scope>NUCLEOTIDE SEQUENCE [LARGE SCALE GENOMIC DNA]</scope>
    <source>
        <strain evidence="2">cv. HN1</strain>
        <tissue evidence="1">Leaves</tissue>
    </source>
</reference>
<evidence type="ECO:0000313" key="2">
    <source>
        <dbReference type="Proteomes" id="UP000316621"/>
    </source>
</evidence>
<keyword evidence="2" id="KW-1185">Reference proteome</keyword>
<dbReference type="AlphaFoldDB" id="A0A4Y7JDN8"/>
<accession>A0A4Y7JDN8</accession>
<proteinExistence type="predicted"/>
<gene>
    <name evidence="1" type="ORF">C5167_005417</name>
</gene>